<name>A0A3P9KY39_ORYLA</name>
<evidence type="ECO:0000256" key="1">
    <source>
        <dbReference type="ARBA" id="ARBA00009339"/>
    </source>
</evidence>
<dbReference type="GO" id="GO:0006412">
    <property type="term" value="P:translation"/>
    <property type="evidence" value="ECO:0007669"/>
    <property type="project" value="InterPro"/>
</dbReference>
<dbReference type="InterPro" id="IPR023626">
    <property type="entry name" value="Ribosomal_eL39_dom_sf"/>
</dbReference>
<dbReference type="Gene3D" id="1.10.1620.10">
    <property type="entry name" value="Ribosomal protein L39e"/>
    <property type="match status" value="1"/>
</dbReference>
<protein>
    <recommendedName>
        <fullName evidence="6">60S ribosomal protein L39</fullName>
    </recommendedName>
</protein>
<evidence type="ECO:0000313" key="4">
    <source>
        <dbReference type="Ensembl" id="ENSORLP00020013395.1"/>
    </source>
</evidence>
<evidence type="ECO:0000256" key="3">
    <source>
        <dbReference type="ARBA" id="ARBA00023274"/>
    </source>
</evidence>
<dbReference type="Ensembl" id="ENSORLT00020032615.1">
    <property type="protein sequence ID" value="ENSORLP00020013395.1"/>
    <property type="gene ID" value="ENSORLG00020014356.1"/>
</dbReference>
<evidence type="ECO:0000313" key="5">
    <source>
        <dbReference type="Proteomes" id="UP000265180"/>
    </source>
</evidence>
<proteinExistence type="inferred from homology"/>
<reference evidence="4 5" key="2">
    <citation type="submission" date="2017-04" db="EMBL/GenBank/DDBJ databases">
        <title>CpG methylation of centromeres and impact of large insertions on vertebrate speciation.</title>
        <authorList>
            <person name="Ichikawa K."/>
            <person name="Yoshimura J."/>
            <person name="Morishita S."/>
        </authorList>
    </citation>
    <scope>NUCLEOTIDE SEQUENCE</scope>
    <source>
        <strain evidence="4 5">HNI</strain>
    </source>
</reference>
<dbReference type="SUPFAM" id="SSF48662">
    <property type="entry name" value="Ribosomal protein L39e"/>
    <property type="match status" value="1"/>
</dbReference>
<reference key="1">
    <citation type="journal article" date="2007" name="Nature">
        <title>The medaka draft genome and insights into vertebrate genome evolution.</title>
        <authorList>
            <person name="Kasahara M."/>
            <person name="Naruse K."/>
            <person name="Sasaki S."/>
            <person name="Nakatani Y."/>
            <person name="Qu W."/>
            <person name="Ahsan B."/>
            <person name="Yamada T."/>
            <person name="Nagayasu Y."/>
            <person name="Doi K."/>
            <person name="Kasai Y."/>
            <person name="Jindo T."/>
            <person name="Kobayashi D."/>
            <person name="Shimada A."/>
            <person name="Toyoda A."/>
            <person name="Kuroki Y."/>
            <person name="Fujiyama A."/>
            <person name="Sasaki T."/>
            <person name="Shimizu A."/>
            <person name="Asakawa S."/>
            <person name="Shimizu N."/>
            <person name="Hashimoto S."/>
            <person name="Yang J."/>
            <person name="Lee Y."/>
            <person name="Matsushima K."/>
            <person name="Sugano S."/>
            <person name="Sakaizumi M."/>
            <person name="Narita T."/>
            <person name="Ohishi K."/>
            <person name="Haga S."/>
            <person name="Ohta F."/>
            <person name="Nomoto H."/>
            <person name="Nogata K."/>
            <person name="Morishita T."/>
            <person name="Endo T."/>
            <person name="Shin-I T."/>
            <person name="Takeda H."/>
            <person name="Morishita S."/>
            <person name="Kohara Y."/>
        </authorList>
    </citation>
    <scope>NUCLEOTIDE SEQUENCE [LARGE SCALE GENOMIC DNA]</scope>
    <source>
        <strain>Hd-rR</strain>
    </source>
</reference>
<keyword evidence="3" id="KW-0687">Ribonucleoprotein</keyword>
<evidence type="ECO:0000256" key="2">
    <source>
        <dbReference type="ARBA" id="ARBA00022980"/>
    </source>
</evidence>
<sequence length="85" mass="10209">MCLYDLSIVALRLKNKNKKKTFRIKIFLTKKQKQDRPFPQWIRTKHQDRSNSKKRHWRRANCKLYTVLRLLGLSAHLFLTGAPCI</sequence>
<organism evidence="4 5">
    <name type="scientific">Oryzias latipes</name>
    <name type="common">Japanese rice fish</name>
    <name type="synonym">Japanese killifish</name>
    <dbReference type="NCBI Taxonomy" id="8090"/>
    <lineage>
        <taxon>Eukaryota</taxon>
        <taxon>Metazoa</taxon>
        <taxon>Chordata</taxon>
        <taxon>Craniata</taxon>
        <taxon>Vertebrata</taxon>
        <taxon>Euteleostomi</taxon>
        <taxon>Actinopterygii</taxon>
        <taxon>Neopterygii</taxon>
        <taxon>Teleostei</taxon>
        <taxon>Neoteleostei</taxon>
        <taxon>Acanthomorphata</taxon>
        <taxon>Ovalentaria</taxon>
        <taxon>Atherinomorphae</taxon>
        <taxon>Beloniformes</taxon>
        <taxon>Adrianichthyidae</taxon>
        <taxon>Oryziinae</taxon>
        <taxon>Oryzias</taxon>
    </lineage>
</organism>
<accession>A0A3P9KY39</accession>
<dbReference type="InterPro" id="IPR000077">
    <property type="entry name" value="Ribosomal_eL39"/>
</dbReference>
<dbReference type="AlphaFoldDB" id="A0A3P9KY39"/>
<keyword evidence="2" id="KW-0689">Ribosomal protein</keyword>
<comment type="similarity">
    <text evidence="1">Belongs to the eukaryotic ribosomal protein eL39 family.</text>
</comment>
<dbReference type="Pfam" id="PF00832">
    <property type="entry name" value="Ribosomal_L39"/>
    <property type="match status" value="1"/>
</dbReference>
<dbReference type="GO" id="GO:0003735">
    <property type="term" value="F:structural constituent of ribosome"/>
    <property type="evidence" value="ECO:0007669"/>
    <property type="project" value="InterPro"/>
</dbReference>
<reference evidence="4" key="3">
    <citation type="submission" date="2025-08" db="UniProtKB">
        <authorList>
            <consortium name="Ensembl"/>
        </authorList>
    </citation>
    <scope>IDENTIFICATION</scope>
    <source>
        <strain evidence="4">HNI</strain>
    </source>
</reference>
<dbReference type="Proteomes" id="UP000265180">
    <property type="component" value="Chromosome 13"/>
</dbReference>
<dbReference type="GO" id="GO:1990904">
    <property type="term" value="C:ribonucleoprotein complex"/>
    <property type="evidence" value="ECO:0007669"/>
    <property type="project" value="UniProtKB-KW"/>
</dbReference>
<reference evidence="4" key="4">
    <citation type="submission" date="2025-09" db="UniProtKB">
        <authorList>
            <consortium name="Ensembl"/>
        </authorList>
    </citation>
    <scope>IDENTIFICATION</scope>
    <source>
        <strain evidence="4">HNI</strain>
    </source>
</reference>
<evidence type="ECO:0008006" key="6">
    <source>
        <dbReference type="Google" id="ProtNLM"/>
    </source>
</evidence>
<dbReference type="GO" id="GO:0005840">
    <property type="term" value="C:ribosome"/>
    <property type="evidence" value="ECO:0007669"/>
    <property type="project" value="UniProtKB-KW"/>
</dbReference>